<accession>A0A8C5IG90</accession>
<name>A0A8C5IG90_JUNHY</name>
<sequence length="132" mass="12615">ACCTPRTWGTWPASTCASVSAPGVTAGHCGSPGGHCGLGATIGHGLGHGADPGLGSGIGHRLGHGHSTLTTADPTRGCARGSWSCCGAGGWTPGTGDGTPGTGEGTPGTGGDTSPKTGGHWGTPKLQGLWGF</sequence>
<evidence type="ECO:0000313" key="2">
    <source>
        <dbReference type="Ensembl" id="ENSJHYP00000003131.1"/>
    </source>
</evidence>
<reference evidence="2" key="2">
    <citation type="submission" date="2025-09" db="UniProtKB">
        <authorList>
            <consortium name="Ensembl"/>
        </authorList>
    </citation>
    <scope>IDENTIFICATION</scope>
</reference>
<dbReference type="AlphaFoldDB" id="A0A8C5IG90"/>
<feature type="region of interest" description="Disordered" evidence="1">
    <location>
        <begin position="91"/>
        <end position="132"/>
    </location>
</feature>
<organism evidence="2 3">
    <name type="scientific">Junco hyemalis</name>
    <name type="common">Dark-eyed junco</name>
    <dbReference type="NCBI Taxonomy" id="40217"/>
    <lineage>
        <taxon>Eukaryota</taxon>
        <taxon>Metazoa</taxon>
        <taxon>Chordata</taxon>
        <taxon>Craniata</taxon>
        <taxon>Vertebrata</taxon>
        <taxon>Euteleostomi</taxon>
        <taxon>Archelosauria</taxon>
        <taxon>Archosauria</taxon>
        <taxon>Dinosauria</taxon>
        <taxon>Saurischia</taxon>
        <taxon>Theropoda</taxon>
        <taxon>Coelurosauria</taxon>
        <taxon>Aves</taxon>
        <taxon>Neognathae</taxon>
        <taxon>Neoaves</taxon>
        <taxon>Telluraves</taxon>
        <taxon>Australaves</taxon>
        <taxon>Passeriformes</taxon>
        <taxon>Passerellidae</taxon>
        <taxon>Junco</taxon>
    </lineage>
</organism>
<dbReference type="Proteomes" id="UP000694408">
    <property type="component" value="Unplaced"/>
</dbReference>
<reference evidence="2" key="1">
    <citation type="submission" date="2025-08" db="UniProtKB">
        <authorList>
            <consortium name="Ensembl"/>
        </authorList>
    </citation>
    <scope>IDENTIFICATION</scope>
</reference>
<dbReference type="Ensembl" id="ENSJHYT00000003855.1">
    <property type="protein sequence ID" value="ENSJHYP00000003131.1"/>
    <property type="gene ID" value="ENSJHYG00000002592.1"/>
</dbReference>
<protein>
    <submittedName>
        <fullName evidence="2">Uncharacterized protein</fullName>
    </submittedName>
</protein>
<evidence type="ECO:0000256" key="1">
    <source>
        <dbReference type="SAM" id="MobiDB-lite"/>
    </source>
</evidence>
<evidence type="ECO:0000313" key="3">
    <source>
        <dbReference type="Proteomes" id="UP000694408"/>
    </source>
</evidence>
<proteinExistence type="predicted"/>
<feature type="compositionally biased region" description="Gly residues" evidence="1">
    <location>
        <begin position="91"/>
        <end position="111"/>
    </location>
</feature>
<keyword evidence="3" id="KW-1185">Reference proteome</keyword>